<keyword evidence="1" id="KW-0472">Membrane</keyword>
<dbReference type="RefSeq" id="WP_345917681.1">
    <property type="nucleotide sequence ID" value="NZ_JBDIVE010000001.1"/>
</dbReference>
<evidence type="ECO:0000313" key="2">
    <source>
        <dbReference type="EMBL" id="MEN3066910.1"/>
    </source>
</evidence>
<dbReference type="InterPro" id="IPR032307">
    <property type="entry name" value="PepSY_TM-like_2"/>
</dbReference>
<protein>
    <submittedName>
        <fullName evidence="2">PepSY-associated TM helix domain-containing protein</fullName>
    </submittedName>
</protein>
<reference evidence="2 3" key="1">
    <citation type="journal article" date="2018" name="Int. J. Syst. Evol. Microbiol.">
        <title>Uliginosibacterium sediminicola sp. nov., isolated from freshwater sediment.</title>
        <authorList>
            <person name="Hwang W.M."/>
            <person name="Kim S.M."/>
            <person name="Kang K."/>
            <person name="Ahn T.Y."/>
        </authorList>
    </citation>
    <scope>NUCLEOTIDE SEQUENCE [LARGE SCALE GENOMIC DNA]</scope>
    <source>
        <strain evidence="2 3">M1-21</strain>
    </source>
</reference>
<dbReference type="Pfam" id="PF16357">
    <property type="entry name" value="PepSY_TM_like_2"/>
    <property type="match status" value="1"/>
</dbReference>
<feature type="transmembrane region" description="Helical" evidence="1">
    <location>
        <begin position="32"/>
        <end position="54"/>
    </location>
</feature>
<dbReference type="PANTHER" id="PTHR40115">
    <property type="entry name" value="INNER MEMBRANE PROTEIN WITH PEPSY TM HELIX"/>
    <property type="match status" value="1"/>
</dbReference>
<dbReference type="PANTHER" id="PTHR40115:SF1">
    <property type="entry name" value="INNER MEMBRANE PROTEIN WITH PEPSY TM HELIX"/>
    <property type="match status" value="1"/>
</dbReference>
<gene>
    <name evidence="2" type="ORF">ABDB84_00380</name>
</gene>
<keyword evidence="1" id="KW-0812">Transmembrane</keyword>
<keyword evidence="3" id="KW-1185">Reference proteome</keyword>
<feature type="transmembrane region" description="Helical" evidence="1">
    <location>
        <begin position="174"/>
        <end position="196"/>
    </location>
</feature>
<name>A0ABU9YT70_9RHOO</name>
<keyword evidence="1" id="KW-1133">Transmembrane helix</keyword>
<proteinExistence type="predicted"/>
<comment type="caution">
    <text evidence="2">The sequence shown here is derived from an EMBL/GenBank/DDBJ whole genome shotgun (WGS) entry which is preliminary data.</text>
</comment>
<feature type="transmembrane region" description="Helical" evidence="1">
    <location>
        <begin position="202"/>
        <end position="223"/>
    </location>
</feature>
<evidence type="ECO:0000313" key="3">
    <source>
        <dbReference type="Proteomes" id="UP001410394"/>
    </source>
</evidence>
<organism evidence="2 3">
    <name type="scientific">Uliginosibacterium sediminicola</name>
    <dbReference type="NCBI Taxonomy" id="2024550"/>
    <lineage>
        <taxon>Bacteria</taxon>
        <taxon>Pseudomonadati</taxon>
        <taxon>Pseudomonadota</taxon>
        <taxon>Betaproteobacteria</taxon>
        <taxon>Rhodocyclales</taxon>
        <taxon>Zoogloeaceae</taxon>
        <taxon>Uliginosibacterium</taxon>
    </lineage>
</organism>
<dbReference type="EMBL" id="JBDIVE010000001">
    <property type="protein sequence ID" value="MEN3066910.1"/>
    <property type="molecule type" value="Genomic_DNA"/>
</dbReference>
<sequence length="224" mass="25039">MNAPEPLRVMQADTRQNAPRAQSSGLSLLMRWHWISSALSLVGMLFFALSGFTLSRADYFERADFVVIRHSGMLPAPLLAELKQLPPGADNPSAALPPDLPRWLRQAWSLSIHPKALDVRSDEIFIDLKSPGVDAWLRIDRQSGAIEYESDDRGWVAYFNDLHKGKNAGSVWTAFLNLFSLACVVFCLTGLLILKAHARSRWITWPITGLGLLVPLLLILLFVH</sequence>
<accession>A0ABU9YT70</accession>
<evidence type="ECO:0000256" key="1">
    <source>
        <dbReference type="SAM" id="Phobius"/>
    </source>
</evidence>
<dbReference type="Proteomes" id="UP001410394">
    <property type="component" value="Unassembled WGS sequence"/>
</dbReference>